<dbReference type="Proteomes" id="UP000594454">
    <property type="component" value="Chromosome 3"/>
</dbReference>
<evidence type="ECO:0000313" key="2">
    <source>
        <dbReference type="Proteomes" id="UP000594454"/>
    </source>
</evidence>
<evidence type="ECO:0000313" key="1">
    <source>
        <dbReference type="EMBL" id="CAD7084985.1"/>
    </source>
</evidence>
<dbReference type="InParanoid" id="A0A7R8UQW5"/>
<gene>
    <name evidence="1" type="ORF">HERILL_LOCUS7853</name>
</gene>
<sequence length="121" mass="13916">MQVSGIYFDASKAFSYDFFDGIADATPIIAIKASVYLCDPNSYLRFLQKHPIVKSVVLSALRKLLGLNKIISLENVGFEDLTPRDNICRQIDFTLKYRLCLHFAEEERHIGELKLYLIQQE</sequence>
<accession>A0A7R8UQW5</accession>
<reference evidence="1 2" key="1">
    <citation type="submission" date="2020-11" db="EMBL/GenBank/DDBJ databases">
        <authorList>
            <person name="Wallbank WR R."/>
            <person name="Pardo Diaz C."/>
            <person name="Kozak K."/>
            <person name="Martin S."/>
            <person name="Jiggins C."/>
            <person name="Moest M."/>
            <person name="Warren A I."/>
            <person name="Generalovic N T."/>
            <person name="Byers J.R.P. K."/>
            <person name="Montejo-Kovacevich G."/>
            <person name="Yen C E."/>
        </authorList>
    </citation>
    <scope>NUCLEOTIDE SEQUENCE [LARGE SCALE GENOMIC DNA]</scope>
</reference>
<name>A0A7R8UQW5_HERIL</name>
<protein>
    <submittedName>
        <fullName evidence="1">Uncharacterized protein</fullName>
    </submittedName>
</protein>
<proteinExistence type="predicted"/>
<organism evidence="1 2">
    <name type="scientific">Hermetia illucens</name>
    <name type="common">Black soldier fly</name>
    <dbReference type="NCBI Taxonomy" id="343691"/>
    <lineage>
        <taxon>Eukaryota</taxon>
        <taxon>Metazoa</taxon>
        <taxon>Ecdysozoa</taxon>
        <taxon>Arthropoda</taxon>
        <taxon>Hexapoda</taxon>
        <taxon>Insecta</taxon>
        <taxon>Pterygota</taxon>
        <taxon>Neoptera</taxon>
        <taxon>Endopterygota</taxon>
        <taxon>Diptera</taxon>
        <taxon>Brachycera</taxon>
        <taxon>Stratiomyomorpha</taxon>
        <taxon>Stratiomyidae</taxon>
        <taxon>Hermetiinae</taxon>
        <taxon>Hermetia</taxon>
    </lineage>
</organism>
<keyword evidence="2" id="KW-1185">Reference proteome</keyword>
<dbReference type="AlphaFoldDB" id="A0A7R8UQW5"/>
<dbReference type="EMBL" id="LR899011">
    <property type="protein sequence ID" value="CAD7084985.1"/>
    <property type="molecule type" value="Genomic_DNA"/>
</dbReference>